<feature type="signal peptide" evidence="1">
    <location>
        <begin position="1"/>
        <end position="23"/>
    </location>
</feature>
<dbReference type="Proteomes" id="UP000095283">
    <property type="component" value="Unplaced"/>
</dbReference>
<protein>
    <submittedName>
        <fullName evidence="3">Secreted protein</fullName>
    </submittedName>
</protein>
<evidence type="ECO:0000313" key="2">
    <source>
        <dbReference type="Proteomes" id="UP000095283"/>
    </source>
</evidence>
<keyword evidence="1" id="KW-0732">Signal</keyword>
<organism evidence="2 3">
    <name type="scientific">Heterorhabditis bacteriophora</name>
    <name type="common">Entomopathogenic nematode worm</name>
    <dbReference type="NCBI Taxonomy" id="37862"/>
    <lineage>
        <taxon>Eukaryota</taxon>
        <taxon>Metazoa</taxon>
        <taxon>Ecdysozoa</taxon>
        <taxon>Nematoda</taxon>
        <taxon>Chromadorea</taxon>
        <taxon>Rhabditida</taxon>
        <taxon>Rhabditina</taxon>
        <taxon>Rhabditomorpha</taxon>
        <taxon>Strongyloidea</taxon>
        <taxon>Heterorhabditidae</taxon>
        <taxon>Heterorhabditis</taxon>
    </lineage>
</organism>
<feature type="chain" id="PRO_5009311456" evidence="1">
    <location>
        <begin position="24"/>
        <end position="61"/>
    </location>
</feature>
<dbReference type="Gene3D" id="3.40.50.1820">
    <property type="entry name" value="alpha/beta hydrolase"/>
    <property type="match status" value="1"/>
</dbReference>
<evidence type="ECO:0000256" key="1">
    <source>
        <dbReference type="SAM" id="SignalP"/>
    </source>
</evidence>
<dbReference type="AlphaFoldDB" id="A0A1I7XVE3"/>
<dbReference type="SUPFAM" id="SSF53474">
    <property type="entry name" value="alpha/beta-Hydrolases"/>
    <property type="match status" value="1"/>
</dbReference>
<proteinExistence type="predicted"/>
<accession>A0A1I7XVE3</accession>
<reference evidence="3" key="1">
    <citation type="submission" date="2016-11" db="UniProtKB">
        <authorList>
            <consortium name="WormBaseParasite"/>
        </authorList>
    </citation>
    <scope>IDENTIFICATION</scope>
</reference>
<dbReference type="InterPro" id="IPR029058">
    <property type="entry name" value="AB_hydrolase_fold"/>
</dbReference>
<keyword evidence="2" id="KW-1185">Reference proteome</keyword>
<name>A0A1I7XVE3_HETBA</name>
<evidence type="ECO:0000313" key="3">
    <source>
        <dbReference type="WBParaSite" id="Hba_21342"/>
    </source>
</evidence>
<dbReference type="WBParaSite" id="Hba_21342">
    <property type="protein sequence ID" value="Hba_21342"/>
    <property type="gene ID" value="Hba_21342"/>
</dbReference>
<sequence>MGAIGWLLLLASLFVLQIDFSLATTKKNDLIGRLPGLTFDIKFKQYSGYLDGSPGNHLHYW</sequence>